<protein>
    <recommendedName>
        <fullName evidence="5">ATPase</fullName>
    </recommendedName>
</protein>
<dbReference type="AlphaFoldDB" id="K1LB10"/>
<keyword evidence="4" id="KW-1185">Reference proteome</keyword>
<dbReference type="PANTHER" id="PTHR33295">
    <property type="entry name" value="ATPASE"/>
    <property type="match status" value="1"/>
</dbReference>
<dbReference type="EMBL" id="AMGM01000110">
    <property type="protein sequence ID" value="EKB47588.1"/>
    <property type="molecule type" value="Genomic_DNA"/>
</dbReference>
<organism evidence="3 4">
    <name type="scientific">Cecembia lonarensis (strain CCUG 58316 / KCTC 22772 / LW9)</name>
    <dbReference type="NCBI Taxonomy" id="1225176"/>
    <lineage>
        <taxon>Bacteria</taxon>
        <taxon>Pseudomonadati</taxon>
        <taxon>Bacteroidota</taxon>
        <taxon>Cytophagia</taxon>
        <taxon>Cytophagales</taxon>
        <taxon>Cyclobacteriaceae</taxon>
        <taxon>Cecembia</taxon>
    </lineage>
</organism>
<dbReference type="InterPro" id="IPR025420">
    <property type="entry name" value="DUF4143"/>
</dbReference>
<gene>
    <name evidence="3" type="ORF">B879_03811</name>
</gene>
<feature type="domain" description="AAA" evidence="1">
    <location>
        <begin position="13"/>
        <end position="142"/>
    </location>
</feature>
<sequence>MKFLTSWKAEEVIKVVSGVRRCGKSTLFEMFKDQLIEEGIDEKQIISINFENIDFDELRNPTALNTYIKQQIKDNIKYYLFLDEIQNVREFERVVNSLQLNKKLDIYLTGSNAYFLSGELATLLTGRYVELKMLPLSLKEYLSVNKDEKLLEAYNNYLKSSFPFAITLDETRKRQYLEGIYSTIVLKDIVKRLNVTDVSILEQLIRYVYAEIGNLHSINKITNTLNSSGTKISNKTVANYMAGIEDSMLVYRADRYNVKGRKVLSSNAKYYAVDIGLRRLIAGDRTEDYGHILENIIYLELLRRGYQVFVGMVDHLEVDFLAVGAGQERLYLQVAYSTDKEETLKRELRPLQLINDNYPKLLLTMDTVLPEQNFGGIRKTNALNWLIGD</sequence>
<evidence type="ECO:0000313" key="4">
    <source>
        <dbReference type="Proteomes" id="UP000004478"/>
    </source>
</evidence>
<feature type="domain" description="DUF4143" evidence="2">
    <location>
        <begin position="187"/>
        <end position="336"/>
    </location>
</feature>
<proteinExistence type="predicted"/>
<evidence type="ECO:0000259" key="1">
    <source>
        <dbReference type="Pfam" id="PF13173"/>
    </source>
</evidence>
<evidence type="ECO:0000313" key="3">
    <source>
        <dbReference type="EMBL" id="EKB47588.1"/>
    </source>
</evidence>
<name>K1LB10_CECL9</name>
<dbReference type="PANTHER" id="PTHR33295:SF20">
    <property type="entry name" value="ATPASE"/>
    <property type="match status" value="1"/>
</dbReference>
<dbReference type="InterPro" id="IPR041682">
    <property type="entry name" value="AAA_14"/>
</dbReference>
<dbReference type="PATRIC" id="fig|1225176.3.peg.4062"/>
<dbReference type="SUPFAM" id="SSF52540">
    <property type="entry name" value="P-loop containing nucleoside triphosphate hydrolases"/>
    <property type="match status" value="1"/>
</dbReference>
<comment type="caution">
    <text evidence="3">The sequence shown here is derived from an EMBL/GenBank/DDBJ whole genome shotgun (WGS) entry which is preliminary data.</text>
</comment>
<dbReference type="Pfam" id="PF13635">
    <property type="entry name" value="DUF4143"/>
    <property type="match status" value="1"/>
</dbReference>
<evidence type="ECO:0008006" key="5">
    <source>
        <dbReference type="Google" id="ProtNLM"/>
    </source>
</evidence>
<dbReference type="InterPro" id="IPR027417">
    <property type="entry name" value="P-loop_NTPase"/>
</dbReference>
<accession>K1LB10</accession>
<evidence type="ECO:0000259" key="2">
    <source>
        <dbReference type="Pfam" id="PF13635"/>
    </source>
</evidence>
<dbReference type="Proteomes" id="UP000004478">
    <property type="component" value="Unassembled WGS sequence"/>
</dbReference>
<dbReference type="Pfam" id="PF13173">
    <property type="entry name" value="AAA_14"/>
    <property type="match status" value="1"/>
</dbReference>
<reference evidence="3 4" key="1">
    <citation type="journal article" date="2012" name="J. Bacteriol.">
        <title>Draft Genome Sequence of Cecembia lonarensis Strain LW9T, Isolated from Lonar Lake, a Haloalkaline Lake in India.</title>
        <authorList>
            <person name="Shivaji S."/>
            <person name="Ara S."/>
            <person name="Singh A."/>
            <person name="Pinnaka A.K."/>
        </authorList>
    </citation>
    <scope>NUCLEOTIDE SEQUENCE [LARGE SCALE GENOMIC DNA]</scope>
    <source>
        <strain evidence="3 4">LW9</strain>
    </source>
</reference>
<dbReference type="RefSeq" id="WP_009186832.1">
    <property type="nucleotide sequence ID" value="NZ_AMGM01000110.1"/>
</dbReference>